<name>A0A6A7AK02_9PLEO</name>
<gene>
    <name evidence="3" type="ORF">CC86DRAFT_338957</name>
</gene>
<feature type="compositionally biased region" description="Basic residues" evidence="1">
    <location>
        <begin position="1"/>
        <end position="12"/>
    </location>
</feature>
<dbReference type="Pfam" id="PF06985">
    <property type="entry name" value="HET"/>
    <property type="match status" value="1"/>
</dbReference>
<protein>
    <submittedName>
        <fullName evidence="3">HET-domain-containing protein</fullName>
    </submittedName>
</protein>
<evidence type="ECO:0000313" key="4">
    <source>
        <dbReference type="Proteomes" id="UP000799424"/>
    </source>
</evidence>
<organism evidence="3 4">
    <name type="scientific">Ophiobolus disseminans</name>
    <dbReference type="NCBI Taxonomy" id="1469910"/>
    <lineage>
        <taxon>Eukaryota</taxon>
        <taxon>Fungi</taxon>
        <taxon>Dikarya</taxon>
        <taxon>Ascomycota</taxon>
        <taxon>Pezizomycotina</taxon>
        <taxon>Dothideomycetes</taxon>
        <taxon>Pleosporomycetidae</taxon>
        <taxon>Pleosporales</taxon>
        <taxon>Pleosporineae</taxon>
        <taxon>Phaeosphaeriaceae</taxon>
        <taxon>Ophiobolus</taxon>
    </lineage>
</organism>
<feature type="region of interest" description="Disordered" evidence="1">
    <location>
        <begin position="1"/>
        <end position="27"/>
    </location>
</feature>
<keyword evidence="4" id="KW-1185">Reference proteome</keyword>
<proteinExistence type="predicted"/>
<accession>A0A6A7AK02</accession>
<evidence type="ECO:0000313" key="3">
    <source>
        <dbReference type="EMBL" id="KAF2833570.1"/>
    </source>
</evidence>
<dbReference type="PANTHER" id="PTHR33112:SF9">
    <property type="entry name" value="HETEROKARYON INCOMPATIBILITY DOMAIN-CONTAINING PROTEIN"/>
    <property type="match status" value="1"/>
</dbReference>
<evidence type="ECO:0000259" key="2">
    <source>
        <dbReference type="Pfam" id="PF06985"/>
    </source>
</evidence>
<dbReference type="EMBL" id="MU006216">
    <property type="protein sequence ID" value="KAF2833570.1"/>
    <property type="molecule type" value="Genomic_DNA"/>
</dbReference>
<dbReference type="AlphaFoldDB" id="A0A6A7AK02"/>
<dbReference type="OrthoDB" id="5125733at2759"/>
<dbReference type="Proteomes" id="UP000799424">
    <property type="component" value="Unassembled WGS sequence"/>
</dbReference>
<evidence type="ECO:0000256" key="1">
    <source>
        <dbReference type="SAM" id="MobiDB-lite"/>
    </source>
</evidence>
<sequence>MPLPKSLRRPVRRASSSSATGQSQRKRCRICNNLDPRGHASSVHLDEAGKEPKTSLSLVIDVLTLSKTKDVGNRGCRFCNALTQALDAFFGGWRGSAVRVNVDIKEKSTIKASIDGEHWKGEFIEMYAGSTSRAPWPTLGAAHHIPVNSGSDDTFNFIRRCIQGCLANPKHKACRLPCKSSISAPKRLLDVGRATSPIRLIDTQGKTFQYAALSHCWGSAPQLTTTKQNWAKMAVNISFHALPPLFQDAVIITRQLGLRYIWIDSLCIIQNSLRDWETESSKMGSIYQNSYITISATNSGDGSSRCLAERQKPVKIPYQNTTKKELALRARKLFDHHPEGSPDGGPAKPIGPLSHRAWALQEVVLSTRVLHYTATELLFECKTSYRCECSPERKTWPTTPSLIPKAVASKDTNAVWDAWQRIVEKYSTRNLTVPEDKLPAISGIASKIRKATHSDYIAGLWKGNLASDMLWSTVAFEMPHVDRFALDTWRAPSFSWASLDAAVTYNQLDEEERETFVPTITLLAASVVPKGLNALGTVSDVSITIRGPITQATVCSEQSQGQWAYMLMIKGTSTISMVPDCTLVEMEYEDGDGDSNKTVRRAQKGDLLRDFRVPVLCLSVARYDNLLAGLVLGMSKLRPKTWERVGTFAAGTEAMQNAKEEEMTLV</sequence>
<reference evidence="3" key="1">
    <citation type="journal article" date="2020" name="Stud. Mycol.">
        <title>101 Dothideomycetes genomes: a test case for predicting lifestyles and emergence of pathogens.</title>
        <authorList>
            <person name="Haridas S."/>
            <person name="Albert R."/>
            <person name="Binder M."/>
            <person name="Bloem J."/>
            <person name="Labutti K."/>
            <person name="Salamov A."/>
            <person name="Andreopoulos B."/>
            <person name="Baker S."/>
            <person name="Barry K."/>
            <person name="Bills G."/>
            <person name="Bluhm B."/>
            <person name="Cannon C."/>
            <person name="Castanera R."/>
            <person name="Culley D."/>
            <person name="Daum C."/>
            <person name="Ezra D."/>
            <person name="Gonzalez J."/>
            <person name="Henrissat B."/>
            <person name="Kuo A."/>
            <person name="Liang C."/>
            <person name="Lipzen A."/>
            <person name="Lutzoni F."/>
            <person name="Magnuson J."/>
            <person name="Mondo S."/>
            <person name="Nolan M."/>
            <person name="Ohm R."/>
            <person name="Pangilinan J."/>
            <person name="Park H.-J."/>
            <person name="Ramirez L."/>
            <person name="Alfaro M."/>
            <person name="Sun H."/>
            <person name="Tritt A."/>
            <person name="Yoshinaga Y."/>
            <person name="Zwiers L.-H."/>
            <person name="Turgeon B."/>
            <person name="Goodwin S."/>
            <person name="Spatafora J."/>
            <person name="Crous P."/>
            <person name="Grigoriev I."/>
        </authorList>
    </citation>
    <scope>NUCLEOTIDE SEQUENCE</scope>
    <source>
        <strain evidence="3">CBS 113818</strain>
    </source>
</reference>
<dbReference type="PANTHER" id="PTHR33112">
    <property type="entry name" value="DOMAIN PROTEIN, PUTATIVE-RELATED"/>
    <property type="match status" value="1"/>
</dbReference>
<feature type="domain" description="Heterokaryon incompatibility" evidence="2">
    <location>
        <begin position="210"/>
        <end position="362"/>
    </location>
</feature>
<dbReference type="InterPro" id="IPR010730">
    <property type="entry name" value="HET"/>
</dbReference>